<evidence type="ECO:0000313" key="2">
    <source>
        <dbReference type="EMBL" id="GAQ84767.1"/>
    </source>
</evidence>
<feature type="compositionally biased region" description="Low complexity" evidence="1">
    <location>
        <begin position="199"/>
        <end position="221"/>
    </location>
</feature>
<feature type="region of interest" description="Disordered" evidence="1">
    <location>
        <begin position="100"/>
        <end position="132"/>
    </location>
</feature>
<feature type="region of interest" description="Disordered" evidence="1">
    <location>
        <begin position="179"/>
        <end position="240"/>
    </location>
</feature>
<evidence type="ECO:0000313" key="3">
    <source>
        <dbReference type="Proteomes" id="UP000054558"/>
    </source>
</evidence>
<organism evidence="2 3">
    <name type="scientific">Klebsormidium nitens</name>
    <name type="common">Green alga</name>
    <name type="synonym">Ulothrix nitens</name>
    <dbReference type="NCBI Taxonomy" id="105231"/>
    <lineage>
        <taxon>Eukaryota</taxon>
        <taxon>Viridiplantae</taxon>
        <taxon>Streptophyta</taxon>
        <taxon>Klebsormidiophyceae</taxon>
        <taxon>Klebsormidiales</taxon>
        <taxon>Klebsormidiaceae</taxon>
        <taxon>Klebsormidium</taxon>
    </lineage>
</organism>
<reference evidence="2 3" key="1">
    <citation type="journal article" date="2014" name="Nat. Commun.">
        <title>Klebsormidium flaccidum genome reveals primary factors for plant terrestrial adaptation.</title>
        <authorList>
            <person name="Hori K."/>
            <person name="Maruyama F."/>
            <person name="Fujisawa T."/>
            <person name="Togashi T."/>
            <person name="Yamamoto N."/>
            <person name="Seo M."/>
            <person name="Sato S."/>
            <person name="Yamada T."/>
            <person name="Mori H."/>
            <person name="Tajima N."/>
            <person name="Moriyama T."/>
            <person name="Ikeuchi M."/>
            <person name="Watanabe M."/>
            <person name="Wada H."/>
            <person name="Kobayashi K."/>
            <person name="Saito M."/>
            <person name="Masuda T."/>
            <person name="Sasaki-Sekimoto Y."/>
            <person name="Mashiguchi K."/>
            <person name="Awai K."/>
            <person name="Shimojima M."/>
            <person name="Masuda S."/>
            <person name="Iwai M."/>
            <person name="Nobusawa T."/>
            <person name="Narise T."/>
            <person name="Kondo S."/>
            <person name="Saito H."/>
            <person name="Sato R."/>
            <person name="Murakawa M."/>
            <person name="Ihara Y."/>
            <person name="Oshima-Yamada Y."/>
            <person name="Ohtaka K."/>
            <person name="Satoh M."/>
            <person name="Sonobe K."/>
            <person name="Ishii M."/>
            <person name="Ohtani R."/>
            <person name="Kanamori-Sato M."/>
            <person name="Honoki R."/>
            <person name="Miyazaki D."/>
            <person name="Mochizuki H."/>
            <person name="Umetsu J."/>
            <person name="Higashi K."/>
            <person name="Shibata D."/>
            <person name="Kamiya Y."/>
            <person name="Sato N."/>
            <person name="Nakamura Y."/>
            <person name="Tabata S."/>
            <person name="Ida S."/>
            <person name="Kurokawa K."/>
            <person name="Ohta H."/>
        </authorList>
    </citation>
    <scope>NUCLEOTIDE SEQUENCE [LARGE SCALE GENOMIC DNA]</scope>
    <source>
        <strain evidence="2 3">NIES-2285</strain>
    </source>
</reference>
<proteinExistence type="predicted"/>
<gene>
    <name evidence="2" type="ORF">KFL_002050090</name>
</gene>
<feature type="compositionally biased region" description="Polar residues" evidence="1">
    <location>
        <begin position="338"/>
        <end position="358"/>
    </location>
</feature>
<protein>
    <submittedName>
        <fullName evidence="2">Uncharacterized protein</fullName>
    </submittedName>
</protein>
<keyword evidence="3" id="KW-1185">Reference proteome</keyword>
<dbReference type="EMBL" id="DF237154">
    <property type="protein sequence ID" value="GAQ84767.1"/>
    <property type="molecule type" value="Genomic_DNA"/>
</dbReference>
<feature type="region of interest" description="Disordered" evidence="1">
    <location>
        <begin position="384"/>
        <end position="406"/>
    </location>
</feature>
<dbReference type="AlphaFoldDB" id="A0A1Y1I7U1"/>
<name>A0A1Y1I7U1_KLENI</name>
<sequence>MRMDWDVGPRASSWRRPCAWMRWKKSAVAVQRILGQTLNKARGVGAELDTEATSLEDQLQSKTAECYLAHQHVSKRYRALKEREVHSLRARLQVLAHHAFHHDHPPTPTPFSPHSRHRTLSPGGDRPPGPKIATCPNPEAWARQLADAAEAMRVVGERELRAMAGGAAVCAAGEVRARGAARPMESSSCGPGRDERSSSNRGGLRGRQGARAAPPRAGSRGETCCAGRPGRGRRDPGEPYAANARFSRAQRVHEPGSCASSPGPQSCLAVGVFTFLSPARGHKHDWEALGADRFVLSLPTFLELLRCASDCIIRPEMEPPAERPAFLTESRGAGTPLGGSQENPTGASRKSSEGTSTPRLGPLGQRKLGRRLVEVSTVSDSVESGRRRWFDGSNPEPVCQLRVTER</sequence>
<evidence type="ECO:0000256" key="1">
    <source>
        <dbReference type="SAM" id="MobiDB-lite"/>
    </source>
</evidence>
<dbReference type="Proteomes" id="UP000054558">
    <property type="component" value="Unassembled WGS sequence"/>
</dbReference>
<accession>A0A1Y1I7U1</accession>
<feature type="region of interest" description="Disordered" evidence="1">
    <location>
        <begin position="327"/>
        <end position="370"/>
    </location>
</feature>